<keyword evidence="1 3" id="KW-0378">Hydrolase</keyword>
<dbReference type="InterPro" id="IPR017853">
    <property type="entry name" value="GH"/>
</dbReference>
<dbReference type="Gene3D" id="3.20.20.80">
    <property type="entry name" value="Glycosidases"/>
    <property type="match status" value="1"/>
</dbReference>
<reference evidence="6" key="1">
    <citation type="journal article" date="2019" name="Int. J. Syst. Evol. Microbiol.">
        <title>The Global Catalogue of Microorganisms (GCM) 10K type strain sequencing project: providing services to taxonomists for standard genome sequencing and annotation.</title>
        <authorList>
            <consortium name="The Broad Institute Genomics Platform"/>
            <consortium name="The Broad Institute Genome Sequencing Center for Infectious Disease"/>
            <person name="Wu L."/>
            <person name="Ma J."/>
        </authorList>
    </citation>
    <scope>NUCLEOTIDE SEQUENCE [LARGE SCALE GENOMIC DNA]</scope>
    <source>
        <strain evidence="6">CGMCC 1.15288</strain>
    </source>
</reference>
<organism evidence="5 6">
    <name type="scientific">Dyadobacter endophyticus</name>
    <dbReference type="NCBI Taxonomy" id="1749036"/>
    <lineage>
        <taxon>Bacteria</taxon>
        <taxon>Pseudomonadati</taxon>
        <taxon>Bacteroidota</taxon>
        <taxon>Cytophagia</taxon>
        <taxon>Cytophagales</taxon>
        <taxon>Spirosomataceae</taxon>
        <taxon>Dyadobacter</taxon>
    </lineage>
</organism>
<evidence type="ECO:0000256" key="2">
    <source>
        <dbReference type="ARBA" id="ARBA00023295"/>
    </source>
</evidence>
<proteinExistence type="inferred from homology"/>
<name>A0ABQ1YDA7_9BACT</name>
<evidence type="ECO:0000256" key="1">
    <source>
        <dbReference type="ARBA" id="ARBA00022801"/>
    </source>
</evidence>
<evidence type="ECO:0000259" key="4">
    <source>
        <dbReference type="Pfam" id="PF00150"/>
    </source>
</evidence>
<comment type="caution">
    <text evidence="5">The sequence shown here is derived from an EMBL/GenBank/DDBJ whole genome shotgun (WGS) entry which is preliminary data.</text>
</comment>
<accession>A0ABQ1YDA7</accession>
<sequence length="111" mass="12307">MIGVPRWGKDPDFLVQHGKELMDADPLHNLILSVHTYWPTTGAYGNYSDARIMADLNKLGSSGLPVVLGEIAAIDDQGANGVKPINYKLIMRPCRQNQLGCLVWWWGLCCP</sequence>
<gene>
    <name evidence="5" type="ORF">GCM10007423_00450</name>
</gene>
<evidence type="ECO:0000256" key="3">
    <source>
        <dbReference type="RuleBase" id="RU361153"/>
    </source>
</evidence>
<comment type="similarity">
    <text evidence="3">Belongs to the glycosyl hydrolase 5 (cellulase A) family.</text>
</comment>
<evidence type="ECO:0000313" key="5">
    <source>
        <dbReference type="EMBL" id="GGH20185.1"/>
    </source>
</evidence>
<dbReference type="EMBL" id="BMIA01000001">
    <property type="protein sequence ID" value="GGH20185.1"/>
    <property type="molecule type" value="Genomic_DNA"/>
</dbReference>
<keyword evidence="2 3" id="KW-0326">Glycosidase</keyword>
<keyword evidence="6" id="KW-1185">Reference proteome</keyword>
<dbReference type="SUPFAM" id="SSF51445">
    <property type="entry name" value="(Trans)glycosidases"/>
    <property type="match status" value="1"/>
</dbReference>
<dbReference type="InterPro" id="IPR001547">
    <property type="entry name" value="Glyco_hydro_5"/>
</dbReference>
<feature type="domain" description="Glycoside hydrolase family 5" evidence="4">
    <location>
        <begin position="1"/>
        <end position="107"/>
    </location>
</feature>
<dbReference type="Pfam" id="PF00150">
    <property type="entry name" value="Cellulase"/>
    <property type="match status" value="1"/>
</dbReference>
<dbReference type="Proteomes" id="UP000600214">
    <property type="component" value="Unassembled WGS sequence"/>
</dbReference>
<evidence type="ECO:0000313" key="6">
    <source>
        <dbReference type="Proteomes" id="UP000600214"/>
    </source>
</evidence>
<protein>
    <recommendedName>
        <fullName evidence="4">Glycoside hydrolase family 5 domain-containing protein</fullName>
    </recommendedName>
</protein>